<name>A0A0Q3JXU3_BRADI</name>
<evidence type="ECO:0000256" key="4">
    <source>
        <dbReference type="ARBA" id="ARBA00012483"/>
    </source>
</evidence>
<feature type="compositionally biased region" description="Low complexity" evidence="14">
    <location>
        <begin position="175"/>
        <end position="186"/>
    </location>
</feature>
<reference evidence="17 18" key="1">
    <citation type="journal article" date="2010" name="Nature">
        <title>Genome sequencing and analysis of the model grass Brachypodium distachyon.</title>
        <authorList>
            <consortium name="International Brachypodium Initiative"/>
        </authorList>
    </citation>
    <scope>NUCLEOTIDE SEQUENCE [LARGE SCALE GENOMIC DNA]</scope>
    <source>
        <strain evidence="17">Bd21</strain>
        <strain evidence="18">cv. Bd21</strain>
    </source>
</reference>
<dbReference type="KEGG" id="bdi:106865449"/>
<dbReference type="UniPathway" id="UPA00143"/>
<evidence type="ECO:0000256" key="2">
    <source>
        <dbReference type="ARBA" id="ARBA00004167"/>
    </source>
</evidence>
<accession>A0A0Q3JXU3</accession>
<dbReference type="Gramene" id="KQK03289">
    <property type="protein sequence ID" value="KQK03289"/>
    <property type="gene ID" value="BRADI_2g06870v3"/>
</dbReference>
<evidence type="ECO:0000313" key="19">
    <source>
        <dbReference type="Proteomes" id="UP000008810"/>
    </source>
</evidence>
<keyword evidence="9" id="KW-0833">Ubl conjugation pathway</keyword>
<keyword evidence="10" id="KW-0862">Zinc</keyword>
<evidence type="ECO:0000256" key="5">
    <source>
        <dbReference type="ARBA" id="ARBA00022679"/>
    </source>
</evidence>
<evidence type="ECO:0000313" key="18">
    <source>
        <dbReference type="EnsemblPlants" id="KQK03289"/>
    </source>
</evidence>
<reference evidence="18" key="3">
    <citation type="submission" date="2018-08" db="UniProtKB">
        <authorList>
            <consortium name="EnsemblPlants"/>
        </authorList>
    </citation>
    <scope>IDENTIFICATION</scope>
    <source>
        <strain evidence="18">cv. Bd21</strain>
    </source>
</reference>
<evidence type="ECO:0000256" key="12">
    <source>
        <dbReference type="ARBA" id="ARBA00023136"/>
    </source>
</evidence>
<keyword evidence="6 15" id="KW-0812">Transmembrane</keyword>
<evidence type="ECO:0000256" key="13">
    <source>
        <dbReference type="PROSITE-ProRule" id="PRU00175"/>
    </source>
</evidence>
<dbReference type="OrthoDB" id="8062037at2759"/>
<dbReference type="InterPro" id="IPR013083">
    <property type="entry name" value="Znf_RING/FYVE/PHD"/>
</dbReference>
<dbReference type="PANTHER" id="PTHR46913:SF17">
    <property type="entry name" value="RING-TYPE E3 UBIQUITIN TRANSFERASE"/>
    <property type="match status" value="1"/>
</dbReference>
<evidence type="ECO:0000256" key="11">
    <source>
        <dbReference type="ARBA" id="ARBA00022989"/>
    </source>
</evidence>
<dbReference type="GO" id="GO:0016567">
    <property type="term" value="P:protein ubiquitination"/>
    <property type="evidence" value="ECO:0000318"/>
    <property type="project" value="GO_Central"/>
</dbReference>
<dbReference type="GeneID" id="106865449"/>
<feature type="transmembrane region" description="Helical" evidence="15">
    <location>
        <begin position="28"/>
        <end position="52"/>
    </location>
</feature>
<dbReference type="Proteomes" id="UP000008810">
    <property type="component" value="Chromosome 2"/>
</dbReference>
<evidence type="ECO:0000256" key="1">
    <source>
        <dbReference type="ARBA" id="ARBA00000900"/>
    </source>
</evidence>
<feature type="domain" description="RING-type" evidence="16">
    <location>
        <begin position="115"/>
        <end position="157"/>
    </location>
</feature>
<dbReference type="SUPFAM" id="SSF57850">
    <property type="entry name" value="RING/U-box"/>
    <property type="match status" value="1"/>
</dbReference>
<keyword evidence="5" id="KW-0808">Transferase</keyword>
<keyword evidence="8 13" id="KW-0863">Zinc-finger</keyword>
<evidence type="ECO:0000256" key="10">
    <source>
        <dbReference type="ARBA" id="ARBA00022833"/>
    </source>
</evidence>
<keyword evidence="11 15" id="KW-1133">Transmembrane helix</keyword>
<dbReference type="FunFam" id="3.30.40.10:FF:000187">
    <property type="entry name" value="E3 ubiquitin-protein ligase ATL6"/>
    <property type="match status" value="1"/>
</dbReference>
<dbReference type="CDD" id="cd16461">
    <property type="entry name" value="RING-H2_EL5-like"/>
    <property type="match status" value="1"/>
</dbReference>
<keyword evidence="7" id="KW-0479">Metal-binding</keyword>
<sequence>MSSPGMMTNHTGAAADPYGRQQSFSGRVLLAAVVILFALTVVFVALRVLLYMCCAFGGGGSRGRGGGGLAAGIRRSMNSFGRIGSSRRGLDASALSALPVTAYQKSTGAAGDAECAVCLSELADGDKVRELPNCGHVFHVECVDAWLRSRTTCPLCRAGAEPETELKGNGKEEAAQSSSSSSSAAATGPPQPALSGPGGGSFIVTVHGFPDTRRDAPGSTSGAVQLVSSYS</sequence>
<comment type="subcellular location">
    <subcellularLocation>
        <location evidence="2">Membrane</location>
        <topology evidence="2">Single-pass membrane protein</topology>
    </subcellularLocation>
</comment>
<dbReference type="InterPro" id="IPR001841">
    <property type="entry name" value="Znf_RING"/>
</dbReference>
<evidence type="ECO:0000256" key="9">
    <source>
        <dbReference type="ARBA" id="ARBA00022786"/>
    </source>
</evidence>
<dbReference type="ExpressionAtlas" id="A0A0Q3JXU3">
    <property type="expression patterns" value="baseline"/>
</dbReference>
<comment type="catalytic activity">
    <reaction evidence="1">
        <text>S-ubiquitinyl-[E2 ubiquitin-conjugating enzyme]-L-cysteine + [acceptor protein]-L-lysine = [E2 ubiquitin-conjugating enzyme]-L-cysteine + N(6)-ubiquitinyl-[acceptor protein]-L-lysine.</text>
        <dbReference type="EC" id="2.3.2.27"/>
    </reaction>
</comment>
<evidence type="ECO:0000256" key="15">
    <source>
        <dbReference type="SAM" id="Phobius"/>
    </source>
</evidence>
<organism evidence="17">
    <name type="scientific">Brachypodium distachyon</name>
    <name type="common">Purple false brome</name>
    <name type="synonym">Trachynia distachya</name>
    <dbReference type="NCBI Taxonomy" id="15368"/>
    <lineage>
        <taxon>Eukaryota</taxon>
        <taxon>Viridiplantae</taxon>
        <taxon>Streptophyta</taxon>
        <taxon>Embryophyta</taxon>
        <taxon>Tracheophyta</taxon>
        <taxon>Spermatophyta</taxon>
        <taxon>Magnoliopsida</taxon>
        <taxon>Liliopsida</taxon>
        <taxon>Poales</taxon>
        <taxon>Poaceae</taxon>
        <taxon>BOP clade</taxon>
        <taxon>Pooideae</taxon>
        <taxon>Stipodae</taxon>
        <taxon>Brachypodieae</taxon>
        <taxon>Brachypodium</taxon>
    </lineage>
</organism>
<evidence type="ECO:0000259" key="16">
    <source>
        <dbReference type="PROSITE" id="PS50089"/>
    </source>
</evidence>
<dbReference type="PROSITE" id="PS50089">
    <property type="entry name" value="ZF_RING_2"/>
    <property type="match status" value="1"/>
</dbReference>
<dbReference type="GO" id="GO:0061630">
    <property type="term" value="F:ubiquitin protein ligase activity"/>
    <property type="evidence" value="ECO:0007669"/>
    <property type="project" value="UniProtKB-EC"/>
</dbReference>
<evidence type="ECO:0000256" key="6">
    <source>
        <dbReference type="ARBA" id="ARBA00022692"/>
    </source>
</evidence>
<feature type="region of interest" description="Disordered" evidence="14">
    <location>
        <begin position="163"/>
        <end position="231"/>
    </location>
</feature>
<dbReference type="AlphaFoldDB" id="A0A0Q3JXU3"/>
<comment type="pathway">
    <text evidence="3">Protein modification; protein ubiquitination.</text>
</comment>
<dbReference type="EC" id="2.3.2.27" evidence="4"/>
<dbReference type="GO" id="GO:0008270">
    <property type="term" value="F:zinc ion binding"/>
    <property type="evidence" value="ECO:0007669"/>
    <property type="project" value="UniProtKB-KW"/>
</dbReference>
<dbReference type="PANTHER" id="PTHR46913">
    <property type="entry name" value="RING-H2 FINGER PROTEIN ATL16"/>
    <property type="match status" value="1"/>
</dbReference>
<dbReference type="EMBL" id="CM000881">
    <property type="protein sequence ID" value="KQK03289.2"/>
    <property type="molecule type" value="Genomic_DNA"/>
</dbReference>
<protein>
    <recommendedName>
        <fullName evidence="4">RING-type E3 ubiquitin transferase</fullName>
        <ecNumber evidence="4">2.3.2.27</ecNumber>
    </recommendedName>
</protein>
<reference evidence="17" key="2">
    <citation type="submission" date="2017-06" db="EMBL/GenBank/DDBJ databases">
        <title>WGS assembly of Brachypodium distachyon.</title>
        <authorList>
            <consortium name="The International Brachypodium Initiative"/>
            <person name="Lucas S."/>
            <person name="Harmon-Smith M."/>
            <person name="Lail K."/>
            <person name="Tice H."/>
            <person name="Grimwood J."/>
            <person name="Bruce D."/>
            <person name="Barry K."/>
            <person name="Shu S."/>
            <person name="Lindquist E."/>
            <person name="Wang M."/>
            <person name="Pitluck S."/>
            <person name="Vogel J.P."/>
            <person name="Garvin D.F."/>
            <person name="Mockler T.C."/>
            <person name="Schmutz J."/>
            <person name="Rokhsar D."/>
            <person name="Bevan M.W."/>
        </authorList>
    </citation>
    <scope>NUCLEOTIDE SEQUENCE</scope>
    <source>
        <strain evidence="17">Bd21</strain>
    </source>
</reference>
<dbReference type="GO" id="GO:0016020">
    <property type="term" value="C:membrane"/>
    <property type="evidence" value="ECO:0007669"/>
    <property type="project" value="UniProtKB-SubCell"/>
</dbReference>
<dbReference type="Pfam" id="PF13639">
    <property type="entry name" value="zf-RING_2"/>
    <property type="match status" value="1"/>
</dbReference>
<evidence type="ECO:0000256" key="8">
    <source>
        <dbReference type="ARBA" id="ARBA00022771"/>
    </source>
</evidence>
<evidence type="ECO:0000256" key="7">
    <source>
        <dbReference type="ARBA" id="ARBA00022723"/>
    </source>
</evidence>
<dbReference type="RefSeq" id="XP_014754295.1">
    <property type="nucleotide sequence ID" value="XM_014898809.2"/>
</dbReference>
<dbReference type="EnsemblPlants" id="KQK03289">
    <property type="protein sequence ID" value="KQK03289"/>
    <property type="gene ID" value="BRADI_2g06870v3"/>
</dbReference>
<proteinExistence type="predicted"/>
<feature type="compositionally biased region" description="Polar residues" evidence="14">
    <location>
        <begin position="218"/>
        <end position="231"/>
    </location>
</feature>
<dbReference type="InterPro" id="IPR044600">
    <property type="entry name" value="ATL1/ATL16-like"/>
</dbReference>
<dbReference type="Gene3D" id="3.30.40.10">
    <property type="entry name" value="Zinc/RING finger domain, C3HC4 (zinc finger)"/>
    <property type="match status" value="1"/>
</dbReference>
<evidence type="ECO:0000313" key="17">
    <source>
        <dbReference type="EMBL" id="KQK03289.2"/>
    </source>
</evidence>
<gene>
    <name evidence="18" type="primary">LOC106865449</name>
    <name evidence="17" type="ORF">BRADI_2g06870v3</name>
</gene>
<keyword evidence="19" id="KW-1185">Reference proteome</keyword>
<dbReference type="SMART" id="SM00184">
    <property type="entry name" value="RING"/>
    <property type="match status" value="1"/>
</dbReference>
<keyword evidence="12 15" id="KW-0472">Membrane</keyword>
<evidence type="ECO:0000256" key="14">
    <source>
        <dbReference type="SAM" id="MobiDB-lite"/>
    </source>
</evidence>
<feature type="compositionally biased region" description="Basic and acidic residues" evidence="14">
    <location>
        <begin position="164"/>
        <end position="174"/>
    </location>
</feature>
<evidence type="ECO:0000256" key="3">
    <source>
        <dbReference type="ARBA" id="ARBA00004906"/>
    </source>
</evidence>